<dbReference type="RefSeq" id="WP_122635556.1">
    <property type="nucleotide sequence ID" value="NZ_QWIU01000002.1"/>
</dbReference>
<evidence type="ECO:0000313" key="1">
    <source>
        <dbReference type="EMBL" id="RNA61415.1"/>
    </source>
</evidence>
<sequence>MRIHILGASGSGVTTLGEILSKQLGIEYFDSDDFFWLKSDIPFTQRRKPDVRNKIISETLNSRKNWVFGGSVIRWGEAIFPQFDLVIFLYLPSTIRMKRLKKREYKRYGKEIAINPERAKQYRDFMIWAKDYDEDTGISNRTLNAHMIWLSTINSPILKIEGNYSIDEKLEIILNTLYHLSIDSL</sequence>
<dbReference type="NCBIfam" id="NF004861">
    <property type="entry name" value="PRK06217.1"/>
    <property type="match status" value="1"/>
</dbReference>
<dbReference type="Pfam" id="PF13238">
    <property type="entry name" value="AAA_18"/>
    <property type="match status" value="1"/>
</dbReference>
<dbReference type="PANTHER" id="PTHR37816:SF2">
    <property type="entry name" value="DNA TOPOLOGY MODULATION PROTEIN FLAR-RELATED PROTEIN"/>
    <property type="match status" value="1"/>
</dbReference>
<dbReference type="OrthoDB" id="9813917at2"/>
<keyword evidence="1" id="KW-0808">Transferase</keyword>
<dbReference type="InterPro" id="IPR052922">
    <property type="entry name" value="Cytidylate_Kinase-2"/>
</dbReference>
<comment type="caution">
    <text evidence="1">The sequence shown here is derived from an EMBL/GenBank/DDBJ whole genome shotgun (WGS) entry which is preliminary data.</text>
</comment>
<dbReference type="GO" id="GO:0016301">
    <property type="term" value="F:kinase activity"/>
    <property type="evidence" value="ECO:0007669"/>
    <property type="project" value="UniProtKB-KW"/>
</dbReference>
<dbReference type="Proteomes" id="UP000278775">
    <property type="component" value="Unassembled WGS sequence"/>
</dbReference>
<proteinExistence type="predicted"/>
<dbReference type="EMBL" id="QWIU01000002">
    <property type="protein sequence ID" value="RNA61415.1"/>
    <property type="molecule type" value="Genomic_DNA"/>
</dbReference>
<dbReference type="InterPro" id="IPR027417">
    <property type="entry name" value="P-loop_NTPase"/>
</dbReference>
<dbReference type="AlphaFoldDB" id="A0A3M7TD47"/>
<dbReference type="PANTHER" id="PTHR37816">
    <property type="entry name" value="YALI0E33011P"/>
    <property type="match status" value="1"/>
</dbReference>
<evidence type="ECO:0000313" key="2">
    <source>
        <dbReference type="Proteomes" id="UP000278775"/>
    </source>
</evidence>
<name>A0A3M7TD47_9FLAO</name>
<dbReference type="Gene3D" id="3.40.50.300">
    <property type="entry name" value="P-loop containing nucleotide triphosphate hydrolases"/>
    <property type="match status" value="1"/>
</dbReference>
<accession>A0A3M7TD47</accession>
<reference evidence="1 2" key="1">
    <citation type="submission" date="2018-08" db="EMBL/GenBank/DDBJ databases">
        <title>Chryseobacterium nematophagum: a novel matrix digesting pathogen of nematodes.</title>
        <authorList>
            <person name="Page A."/>
            <person name="Roberts M."/>
            <person name="Felix M.-A."/>
            <person name="Weir W."/>
        </authorList>
    </citation>
    <scope>NUCLEOTIDE SEQUENCE [LARGE SCALE GENOMIC DNA]</scope>
    <source>
        <strain evidence="1 2">JUb129</strain>
    </source>
</reference>
<dbReference type="SUPFAM" id="SSF52540">
    <property type="entry name" value="P-loop containing nucleoside triphosphate hydrolases"/>
    <property type="match status" value="1"/>
</dbReference>
<gene>
    <name evidence="1" type="ORF">D1631_05445</name>
</gene>
<organism evidence="1 2">
    <name type="scientific">Chryseobacterium nematophagum</name>
    <dbReference type="NCBI Taxonomy" id="2305228"/>
    <lineage>
        <taxon>Bacteria</taxon>
        <taxon>Pseudomonadati</taxon>
        <taxon>Bacteroidota</taxon>
        <taxon>Flavobacteriia</taxon>
        <taxon>Flavobacteriales</taxon>
        <taxon>Weeksellaceae</taxon>
        <taxon>Chryseobacterium group</taxon>
        <taxon>Chryseobacterium</taxon>
    </lineage>
</organism>
<keyword evidence="1" id="KW-0418">Kinase</keyword>
<protein>
    <submittedName>
        <fullName evidence="1">Adenylate kinase</fullName>
    </submittedName>
</protein>